<dbReference type="FunFam" id="3.40.50.10860:FF:000003">
    <property type="entry name" value="Glutamate dehydrogenase"/>
    <property type="match status" value="1"/>
</dbReference>
<proteinExistence type="inferred from homology"/>
<dbReference type="InterPro" id="IPR036291">
    <property type="entry name" value="NAD(P)-bd_dom_sf"/>
</dbReference>
<dbReference type="CDD" id="cd01076">
    <property type="entry name" value="NAD_bind_1_Glu_DH"/>
    <property type="match status" value="1"/>
</dbReference>
<dbReference type="Pfam" id="PF00208">
    <property type="entry name" value="ELFV_dehydrog"/>
    <property type="match status" value="1"/>
</dbReference>
<feature type="site" description="Important for catalysis" evidence="7">
    <location>
        <position position="142"/>
    </location>
</feature>
<evidence type="ECO:0000256" key="4">
    <source>
        <dbReference type="PIRNR" id="PIRNR000185"/>
    </source>
</evidence>
<dbReference type="InterPro" id="IPR033922">
    <property type="entry name" value="NAD_bind_Glu_DH"/>
</dbReference>
<feature type="domain" description="Glutamate/phenylalanine/leucine/valine/L-tryptophan dehydrogenase C-terminal" evidence="9">
    <location>
        <begin position="178"/>
        <end position="408"/>
    </location>
</feature>
<dbReference type="InterPro" id="IPR006097">
    <property type="entry name" value="Glu/Leu/Phe/Val/Trp_DH_dimer"/>
</dbReference>
<dbReference type="PRINTS" id="PR00082">
    <property type="entry name" value="GLFDHDRGNASE"/>
</dbReference>
<keyword evidence="6" id="KW-0547">Nucleotide-binding</keyword>
<dbReference type="EMBL" id="JAFLCK010000052">
    <property type="protein sequence ID" value="MBN8662756.1"/>
    <property type="molecule type" value="Genomic_DNA"/>
</dbReference>
<name>A0A8J7PFS6_9BACT</name>
<dbReference type="Proteomes" id="UP000664277">
    <property type="component" value="Unassembled WGS sequence"/>
</dbReference>
<sequence>MRASEATNHYFKRAAKALRLGARLETVLMNPRREVKVECVFELDNGELGTYTGFRVQHDNSRGPFKGGLRFHPEVDPDEVNSLASLMTWKTAVANIPYGGAKGGINCDPGKLSHAELQRLTRAFIDEIHDIIGPGLDIPAPDMGTNSQTMAWIVDQYSKYHGWTPAVVTGKPLELGGSEGREQATGQGLFFVTESVLADLEMDIKKTRFAIQGFGNVGSWAAKFIHNAGGIVVAIADVGGAVYNKDGLDVDALWHHSIERGGVKDFPGAENIDAKSIFTLDVDVLVPAALGNVITAENMKDIKAKVIVEGANGPTTPDADEYLAGKGITIIPDIFANSGGVVVSYFEWVQNVQQFRWRLDRVNQELKALLLDSYKEIKHISKSSECDMRTAAFQLAISRVARTTALRGLENENFCMLSAPH</sequence>
<evidence type="ECO:0000256" key="1">
    <source>
        <dbReference type="ARBA" id="ARBA00006382"/>
    </source>
</evidence>
<keyword evidence="3 6" id="KW-0520">NAD</keyword>
<dbReference type="SMART" id="SM00839">
    <property type="entry name" value="ELFV_dehydrog"/>
    <property type="match status" value="1"/>
</dbReference>
<evidence type="ECO:0000313" key="10">
    <source>
        <dbReference type="EMBL" id="MBN8662756.1"/>
    </source>
</evidence>
<dbReference type="SUPFAM" id="SSF51735">
    <property type="entry name" value="NAD(P)-binding Rossmann-fold domains"/>
    <property type="match status" value="1"/>
</dbReference>
<feature type="active site" description="Proton donor" evidence="5">
    <location>
        <position position="102"/>
    </location>
</feature>
<dbReference type="SUPFAM" id="SSF53223">
    <property type="entry name" value="Aminoacid dehydrogenase-like, N-terminal domain"/>
    <property type="match status" value="1"/>
</dbReference>
<evidence type="ECO:0000313" key="11">
    <source>
        <dbReference type="Proteomes" id="UP000664277"/>
    </source>
</evidence>
<feature type="binding site" evidence="6">
    <location>
        <position position="216"/>
    </location>
    <ligand>
        <name>NAD(+)</name>
        <dbReference type="ChEBI" id="CHEBI:57540"/>
    </ligand>
</feature>
<evidence type="ECO:0000256" key="8">
    <source>
        <dbReference type="RuleBase" id="RU004417"/>
    </source>
</evidence>
<dbReference type="Pfam" id="PF02812">
    <property type="entry name" value="ELFV_dehydrog_N"/>
    <property type="match status" value="1"/>
</dbReference>
<organism evidence="10 11">
    <name type="scientific">Candidatus Obscuribacter phosphatis</name>
    <dbReference type="NCBI Taxonomy" id="1906157"/>
    <lineage>
        <taxon>Bacteria</taxon>
        <taxon>Bacillati</taxon>
        <taxon>Candidatus Melainabacteria</taxon>
        <taxon>Candidatus Obscuribacterales</taxon>
        <taxon>Candidatus Obscuribacteraceae</taxon>
        <taxon>Candidatus Obscuribacter</taxon>
    </lineage>
</organism>
<dbReference type="GO" id="GO:0000166">
    <property type="term" value="F:nucleotide binding"/>
    <property type="evidence" value="ECO:0007669"/>
    <property type="project" value="UniProtKB-KW"/>
</dbReference>
<dbReference type="InterPro" id="IPR046346">
    <property type="entry name" value="Aminoacid_DH-like_N_sf"/>
</dbReference>
<dbReference type="Gene3D" id="3.40.50.10860">
    <property type="entry name" value="Leucine Dehydrogenase, chain A, domain 1"/>
    <property type="match status" value="1"/>
</dbReference>
<dbReference type="PANTHER" id="PTHR11606">
    <property type="entry name" value="GLUTAMATE DEHYDROGENASE"/>
    <property type="match status" value="1"/>
</dbReference>
<feature type="binding site" evidence="6">
    <location>
        <position position="90"/>
    </location>
    <ligand>
        <name>substrate</name>
    </ligand>
</feature>
<feature type="binding site" evidence="6">
    <location>
        <position position="344"/>
    </location>
    <ligand>
        <name>substrate</name>
    </ligand>
</feature>
<dbReference type="PANTHER" id="PTHR11606:SF24">
    <property type="entry name" value="NAD-SPECIFIC GLUTAMATE DEHYDROGENASE"/>
    <property type="match status" value="1"/>
</dbReference>
<gene>
    <name evidence="10" type="ORF">J0M35_20475</name>
</gene>
<dbReference type="AlphaFoldDB" id="A0A8J7PFS6"/>
<evidence type="ECO:0000259" key="9">
    <source>
        <dbReference type="SMART" id="SM00839"/>
    </source>
</evidence>
<dbReference type="InterPro" id="IPR014362">
    <property type="entry name" value="Glu_DH"/>
</dbReference>
<evidence type="ECO:0000256" key="7">
    <source>
        <dbReference type="PIRSR" id="PIRSR000185-3"/>
    </source>
</evidence>
<dbReference type="InterPro" id="IPR006095">
    <property type="entry name" value="Glu/Leu/Phe/Val/Trp_DH"/>
</dbReference>
<comment type="caution">
    <text evidence="10">The sequence shown here is derived from an EMBL/GenBank/DDBJ whole genome shotgun (WGS) entry which is preliminary data.</text>
</comment>
<dbReference type="InterPro" id="IPR006096">
    <property type="entry name" value="Glu/Leu/Phe/Val/Trp_DH_C"/>
</dbReference>
<evidence type="ECO:0000256" key="6">
    <source>
        <dbReference type="PIRSR" id="PIRSR000185-2"/>
    </source>
</evidence>
<dbReference type="GO" id="GO:0004352">
    <property type="term" value="F:glutamate dehydrogenase (NAD+) activity"/>
    <property type="evidence" value="ECO:0007669"/>
    <property type="project" value="TreeGrafter"/>
</dbReference>
<evidence type="ECO:0000256" key="5">
    <source>
        <dbReference type="PIRSR" id="PIRSR000185-1"/>
    </source>
</evidence>
<dbReference type="PROSITE" id="PS00074">
    <property type="entry name" value="GLFV_DEHYDROGENASE"/>
    <property type="match status" value="1"/>
</dbReference>
<evidence type="ECO:0000256" key="3">
    <source>
        <dbReference type="ARBA" id="ARBA00023027"/>
    </source>
</evidence>
<accession>A0A8J7PFS6</accession>
<reference evidence="10" key="1">
    <citation type="submission" date="2021-02" db="EMBL/GenBank/DDBJ databases">
        <title>Genome-Resolved Metagenomics of a Microbial Community Performing Photosynthetic Biological Nutrient Removal.</title>
        <authorList>
            <person name="Mcdaniel E.A."/>
        </authorList>
    </citation>
    <scope>NUCLEOTIDE SEQUENCE</scope>
    <source>
        <strain evidence="10">UWPOB_OBS1</strain>
    </source>
</reference>
<feature type="binding site" evidence="6">
    <location>
        <position position="185"/>
    </location>
    <ligand>
        <name>NAD(+)</name>
        <dbReference type="ChEBI" id="CHEBI:57540"/>
    </ligand>
</feature>
<dbReference type="Gene3D" id="3.40.50.720">
    <property type="entry name" value="NAD(P)-binding Rossmann-like Domain"/>
    <property type="match status" value="1"/>
</dbReference>
<evidence type="ECO:0000256" key="2">
    <source>
        <dbReference type="ARBA" id="ARBA00023002"/>
    </source>
</evidence>
<dbReference type="PIRSF" id="PIRSF000185">
    <property type="entry name" value="Glu_DH"/>
    <property type="match status" value="1"/>
</dbReference>
<feature type="binding site" evidence="6">
    <location>
        <position position="66"/>
    </location>
    <ligand>
        <name>substrate</name>
    </ligand>
</feature>
<dbReference type="InterPro" id="IPR033524">
    <property type="entry name" value="Glu/Leu/Phe/Val_DH_AS"/>
</dbReference>
<dbReference type="GO" id="GO:0006538">
    <property type="term" value="P:L-glutamate catabolic process"/>
    <property type="evidence" value="ECO:0007669"/>
    <property type="project" value="TreeGrafter"/>
</dbReference>
<comment type="similarity">
    <text evidence="1 4 8">Belongs to the Glu/Leu/Phe/Val dehydrogenases family.</text>
</comment>
<keyword evidence="2 4" id="KW-0560">Oxidoreductase</keyword>
<protein>
    <recommendedName>
        <fullName evidence="4">Glutamate dehydrogenase</fullName>
    </recommendedName>
</protein>